<gene>
    <name evidence="2" type="ORF">scyTo_0004948</name>
</gene>
<accession>A0A401NZP8</accession>
<feature type="region of interest" description="Disordered" evidence="1">
    <location>
        <begin position="1"/>
        <end position="33"/>
    </location>
</feature>
<evidence type="ECO:0000313" key="3">
    <source>
        <dbReference type="Proteomes" id="UP000288216"/>
    </source>
</evidence>
<proteinExistence type="predicted"/>
<evidence type="ECO:0000256" key="1">
    <source>
        <dbReference type="SAM" id="MobiDB-lite"/>
    </source>
</evidence>
<feature type="region of interest" description="Disordered" evidence="1">
    <location>
        <begin position="82"/>
        <end position="112"/>
    </location>
</feature>
<keyword evidence="3" id="KW-1185">Reference proteome</keyword>
<protein>
    <submittedName>
        <fullName evidence="2">Uncharacterized protein</fullName>
    </submittedName>
</protein>
<dbReference type="EMBL" id="BFAA01001497">
    <property type="protein sequence ID" value="GCB66339.1"/>
    <property type="molecule type" value="Genomic_DNA"/>
</dbReference>
<dbReference type="Proteomes" id="UP000288216">
    <property type="component" value="Unassembled WGS sequence"/>
</dbReference>
<sequence length="112" mass="11926">MTLPRLRLRNAAPPGPLMARRRAGATSPPPPRARVAHARRAGFAAKEKAARSWSPSCAAVFLFAAGALCLIPEPIRGAKARDRIYSTKTGPSAQTGPCQPKSPPKPNRFCSI</sequence>
<organism evidence="2 3">
    <name type="scientific">Scyliorhinus torazame</name>
    <name type="common">Cloudy catshark</name>
    <name type="synonym">Catulus torazame</name>
    <dbReference type="NCBI Taxonomy" id="75743"/>
    <lineage>
        <taxon>Eukaryota</taxon>
        <taxon>Metazoa</taxon>
        <taxon>Chordata</taxon>
        <taxon>Craniata</taxon>
        <taxon>Vertebrata</taxon>
        <taxon>Chondrichthyes</taxon>
        <taxon>Elasmobranchii</taxon>
        <taxon>Galeomorphii</taxon>
        <taxon>Galeoidea</taxon>
        <taxon>Carcharhiniformes</taxon>
        <taxon>Scyliorhinidae</taxon>
        <taxon>Scyliorhinus</taxon>
    </lineage>
</organism>
<dbReference type="AlphaFoldDB" id="A0A401NZP8"/>
<evidence type="ECO:0000313" key="2">
    <source>
        <dbReference type="EMBL" id="GCB66339.1"/>
    </source>
</evidence>
<reference evidence="2 3" key="1">
    <citation type="journal article" date="2018" name="Nat. Ecol. Evol.">
        <title>Shark genomes provide insights into elasmobranch evolution and the origin of vertebrates.</title>
        <authorList>
            <person name="Hara Y"/>
            <person name="Yamaguchi K"/>
            <person name="Onimaru K"/>
            <person name="Kadota M"/>
            <person name="Koyanagi M"/>
            <person name="Keeley SD"/>
            <person name="Tatsumi K"/>
            <person name="Tanaka K"/>
            <person name="Motone F"/>
            <person name="Kageyama Y"/>
            <person name="Nozu R"/>
            <person name="Adachi N"/>
            <person name="Nishimura O"/>
            <person name="Nakagawa R"/>
            <person name="Tanegashima C"/>
            <person name="Kiyatake I"/>
            <person name="Matsumoto R"/>
            <person name="Murakumo K"/>
            <person name="Nishida K"/>
            <person name="Terakita A"/>
            <person name="Kuratani S"/>
            <person name="Sato K"/>
            <person name="Hyodo S Kuraku.S."/>
        </authorList>
    </citation>
    <scope>NUCLEOTIDE SEQUENCE [LARGE SCALE GENOMIC DNA]</scope>
</reference>
<name>A0A401NZP8_SCYTO</name>
<comment type="caution">
    <text evidence="2">The sequence shown here is derived from an EMBL/GenBank/DDBJ whole genome shotgun (WGS) entry which is preliminary data.</text>
</comment>
<feature type="compositionally biased region" description="Polar residues" evidence="1">
    <location>
        <begin position="86"/>
        <end position="97"/>
    </location>
</feature>